<feature type="region of interest" description="Disordered" evidence="1">
    <location>
        <begin position="1"/>
        <end position="25"/>
    </location>
</feature>
<sequence length="84" mass="9196">MPGRELHGRGVRRLRGDGGESADQVTVKVTEKPWKGKVCIMITEAFRKTVSLDEPLGDRKVVGSDGKEIPEGRRSRRGGSPAPR</sequence>
<evidence type="ECO:0000313" key="3">
    <source>
        <dbReference type="Proteomes" id="UP000600365"/>
    </source>
</evidence>
<reference evidence="2 3" key="1">
    <citation type="journal article" date="2014" name="Int. J. Syst. Evol. Microbiol.">
        <title>Complete genome sequence of Corynebacterium casei LMG S-19264T (=DSM 44701T), isolated from a smear-ripened cheese.</title>
        <authorList>
            <consortium name="US DOE Joint Genome Institute (JGI-PGF)"/>
            <person name="Walter F."/>
            <person name="Albersmeier A."/>
            <person name="Kalinowski J."/>
            <person name="Ruckert C."/>
        </authorList>
    </citation>
    <scope>NUCLEOTIDE SEQUENCE [LARGE SCALE GENOMIC DNA]</scope>
    <source>
        <strain evidence="2 3">CGMCC 4.7111</strain>
    </source>
</reference>
<dbReference type="AlphaFoldDB" id="A0A917Y777"/>
<evidence type="ECO:0000313" key="2">
    <source>
        <dbReference type="EMBL" id="GGN74486.1"/>
    </source>
</evidence>
<protein>
    <submittedName>
        <fullName evidence="2">Uncharacterized protein</fullName>
    </submittedName>
</protein>
<accession>A0A917Y777</accession>
<dbReference type="EMBL" id="BMMM01000010">
    <property type="protein sequence ID" value="GGN74486.1"/>
    <property type="molecule type" value="Genomic_DNA"/>
</dbReference>
<comment type="caution">
    <text evidence="2">The sequence shown here is derived from an EMBL/GenBank/DDBJ whole genome shotgun (WGS) entry which is preliminary data.</text>
</comment>
<feature type="region of interest" description="Disordered" evidence="1">
    <location>
        <begin position="54"/>
        <end position="84"/>
    </location>
</feature>
<evidence type="ECO:0000256" key="1">
    <source>
        <dbReference type="SAM" id="MobiDB-lite"/>
    </source>
</evidence>
<feature type="compositionally biased region" description="Basic and acidic residues" evidence="1">
    <location>
        <begin position="1"/>
        <end position="18"/>
    </location>
</feature>
<proteinExistence type="predicted"/>
<keyword evidence="3" id="KW-1185">Reference proteome</keyword>
<name>A0A917Y777_9ACTN</name>
<organism evidence="2 3">
    <name type="scientific">Streptomyces albiflavescens</name>
    <dbReference type="NCBI Taxonomy" id="1623582"/>
    <lineage>
        <taxon>Bacteria</taxon>
        <taxon>Bacillati</taxon>
        <taxon>Actinomycetota</taxon>
        <taxon>Actinomycetes</taxon>
        <taxon>Kitasatosporales</taxon>
        <taxon>Streptomycetaceae</taxon>
        <taxon>Streptomyces</taxon>
    </lineage>
</organism>
<feature type="compositionally biased region" description="Basic and acidic residues" evidence="1">
    <location>
        <begin position="54"/>
        <end position="73"/>
    </location>
</feature>
<dbReference type="Proteomes" id="UP000600365">
    <property type="component" value="Unassembled WGS sequence"/>
</dbReference>
<gene>
    <name evidence="2" type="ORF">GCM10011579_053580</name>
</gene>